<evidence type="ECO:0000256" key="3">
    <source>
        <dbReference type="ARBA" id="ARBA00022448"/>
    </source>
</evidence>
<feature type="transmembrane region" description="Helical" evidence="11">
    <location>
        <begin position="75"/>
        <end position="96"/>
    </location>
</feature>
<evidence type="ECO:0000313" key="13">
    <source>
        <dbReference type="EMBL" id="OWZ84599.1"/>
    </source>
</evidence>
<evidence type="ECO:0000256" key="6">
    <source>
        <dbReference type="ARBA" id="ARBA00022781"/>
    </source>
</evidence>
<keyword evidence="4 11" id="KW-0138">CF(0)</keyword>
<evidence type="ECO:0000256" key="4">
    <source>
        <dbReference type="ARBA" id="ARBA00022547"/>
    </source>
</evidence>
<dbReference type="InterPro" id="IPR023011">
    <property type="entry name" value="ATP_synth_F0_asu_AS"/>
</dbReference>
<feature type="transmembrane region" description="Helical" evidence="11">
    <location>
        <begin position="165"/>
        <end position="186"/>
    </location>
</feature>
<dbReference type="AlphaFoldDB" id="A0A226C2C8"/>
<accession>A0A226C2C8</accession>
<sequence length="216" mass="24142">MDTDFSPAEFDLFGITITETIITSWIIMALLVLVSIITTRNLQKIPSGLQNFMEAVYEGILWLVDSTMGKENRGFLPYMGTLTLYLAIANLTGLIMVRPPTADVNTTFGLAFITFVLIHFSGMKAKGVGSYLKGFLEPMPFLLPLNLVSEIAQPFSLAFRLFGNMVGAFIIMYLIYSFAPILIPILPHMYFDIFAGIIQTFIFVMLTMTYISLAKD</sequence>
<dbReference type="GO" id="GO:0045259">
    <property type="term" value="C:proton-transporting ATP synthase complex"/>
    <property type="evidence" value="ECO:0007669"/>
    <property type="project" value="UniProtKB-KW"/>
</dbReference>
<comment type="caution">
    <text evidence="13">The sequence shown here is derived from an EMBL/GenBank/DDBJ whole genome shotgun (WGS) entry which is preliminary data.</text>
</comment>
<protein>
    <recommendedName>
        <fullName evidence="11 12">ATP synthase subunit a</fullName>
    </recommendedName>
    <alternativeName>
        <fullName evidence="11">ATP synthase F0 sector subunit a</fullName>
    </alternativeName>
    <alternativeName>
        <fullName evidence="11">F-ATPase subunit 6</fullName>
    </alternativeName>
</protein>
<dbReference type="CDD" id="cd00310">
    <property type="entry name" value="ATP-synt_Fo_a_6"/>
    <property type="match status" value="1"/>
</dbReference>
<dbReference type="GO" id="GO:0005886">
    <property type="term" value="C:plasma membrane"/>
    <property type="evidence" value="ECO:0007669"/>
    <property type="project" value="UniProtKB-SubCell"/>
</dbReference>
<keyword evidence="10 11" id="KW-0066">ATP synthesis</keyword>
<dbReference type="GO" id="GO:0046933">
    <property type="term" value="F:proton-transporting ATP synthase activity, rotational mechanism"/>
    <property type="evidence" value="ECO:0007669"/>
    <property type="project" value="UniProtKB-UniRule"/>
</dbReference>
<dbReference type="NCBIfam" id="TIGR01131">
    <property type="entry name" value="ATP_synt_6_or_A"/>
    <property type="match status" value="1"/>
</dbReference>
<proteinExistence type="inferred from homology"/>
<dbReference type="Pfam" id="PF00119">
    <property type="entry name" value="ATP-synt_A"/>
    <property type="match status" value="1"/>
</dbReference>
<organism evidence="13 14">
    <name type="scientific">Natranaerobius trueperi</name>
    <dbReference type="NCBI Taxonomy" id="759412"/>
    <lineage>
        <taxon>Bacteria</taxon>
        <taxon>Bacillati</taxon>
        <taxon>Bacillota</taxon>
        <taxon>Clostridia</taxon>
        <taxon>Natranaerobiales</taxon>
        <taxon>Natranaerobiaceae</taxon>
        <taxon>Natranaerobius</taxon>
    </lineage>
</organism>
<keyword evidence="9 11" id="KW-0472">Membrane</keyword>
<dbReference type="InterPro" id="IPR000568">
    <property type="entry name" value="ATP_synth_F0_asu"/>
</dbReference>
<evidence type="ECO:0000256" key="7">
    <source>
        <dbReference type="ARBA" id="ARBA00022989"/>
    </source>
</evidence>
<dbReference type="PANTHER" id="PTHR42823:SF3">
    <property type="entry name" value="ATP SYNTHASE SUBUNIT A, CHLOROPLASTIC"/>
    <property type="match status" value="1"/>
</dbReference>
<keyword evidence="11" id="KW-1003">Cell membrane</keyword>
<dbReference type="InterPro" id="IPR045082">
    <property type="entry name" value="ATP_syn_F0_a_bact/chloroplast"/>
</dbReference>
<comment type="function">
    <text evidence="11 12">Key component of the proton channel; it plays a direct role in the translocation of protons across the membrane.</text>
</comment>
<evidence type="ECO:0000256" key="2">
    <source>
        <dbReference type="ARBA" id="ARBA00006810"/>
    </source>
</evidence>
<evidence type="ECO:0000256" key="1">
    <source>
        <dbReference type="ARBA" id="ARBA00004141"/>
    </source>
</evidence>
<evidence type="ECO:0000256" key="11">
    <source>
        <dbReference type="HAMAP-Rule" id="MF_01393"/>
    </source>
</evidence>
<keyword evidence="14" id="KW-1185">Reference proteome</keyword>
<dbReference type="GO" id="GO:0042777">
    <property type="term" value="P:proton motive force-driven plasma membrane ATP synthesis"/>
    <property type="evidence" value="ECO:0007669"/>
    <property type="project" value="TreeGrafter"/>
</dbReference>
<evidence type="ECO:0000256" key="12">
    <source>
        <dbReference type="RuleBase" id="RU000483"/>
    </source>
</evidence>
<dbReference type="InterPro" id="IPR035908">
    <property type="entry name" value="F0_ATP_A_sf"/>
</dbReference>
<dbReference type="PRINTS" id="PR00123">
    <property type="entry name" value="ATPASEA"/>
</dbReference>
<keyword evidence="7 11" id="KW-1133">Transmembrane helix</keyword>
<evidence type="ECO:0000256" key="8">
    <source>
        <dbReference type="ARBA" id="ARBA00023065"/>
    </source>
</evidence>
<evidence type="ECO:0000313" key="14">
    <source>
        <dbReference type="Proteomes" id="UP000214588"/>
    </source>
</evidence>
<feature type="transmembrane region" description="Helical" evidence="11">
    <location>
        <begin position="193"/>
        <end position="213"/>
    </location>
</feature>
<keyword evidence="3 11" id="KW-0813">Transport</keyword>
<dbReference type="PANTHER" id="PTHR42823">
    <property type="entry name" value="ATP SYNTHASE SUBUNIT A, CHLOROPLASTIC"/>
    <property type="match status" value="1"/>
</dbReference>
<name>A0A226C2C8_9FIRM</name>
<dbReference type="EMBL" id="NIQC01000003">
    <property type="protein sequence ID" value="OWZ84599.1"/>
    <property type="molecule type" value="Genomic_DNA"/>
</dbReference>
<gene>
    <name evidence="11 13" type="primary">atpB</name>
    <name evidence="13" type="ORF">CDO51_02230</name>
</gene>
<dbReference type="HAMAP" id="MF_01393">
    <property type="entry name" value="ATP_synth_a_bact"/>
    <property type="match status" value="1"/>
</dbReference>
<dbReference type="Proteomes" id="UP000214588">
    <property type="component" value="Unassembled WGS sequence"/>
</dbReference>
<evidence type="ECO:0000256" key="10">
    <source>
        <dbReference type="ARBA" id="ARBA00023310"/>
    </source>
</evidence>
<feature type="transmembrane region" description="Helical" evidence="11">
    <location>
        <begin position="12"/>
        <end position="37"/>
    </location>
</feature>
<keyword evidence="8 11" id="KW-0406">Ion transport</keyword>
<comment type="subcellular location">
    <subcellularLocation>
        <location evidence="11 12">Cell membrane</location>
        <topology evidence="11 12">Multi-pass membrane protein</topology>
    </subcellularLocation>
    <subcellularLocation>
        <location evidence="1">Membrane</location>
        <topology evidence="1">Multi-pass membrane protein</topology>
    </subcellularLocation>
</comment>
<dbReference type="RefSeq" id="WP_089022669.1">
    <property type="nucleotide sequence ID" value="NZ_NIQC01000003.1"/>
</dbReference>
<evidence type="ECO:0000256" key="5">
    <source>
        <dbReference type="ARBA" id="ARBA00022692"/>
    </source>
</evidence>
<dbReference type="Gene3D" id="1.20.120.220">
    <property type="entry name" value="ATP synthase, F0 complex, subunit A"/>
    <property type="match status" value="1"/>
</dbReference>
<dbReference type="OrthoDB" id="9789241at2"/>
<dbReference type="PROSITE" id="PS00449">
    <property type="entry name" value="ATPASE_A"/>
    <property type="match status" value="1"/>
</dbReference>
<keyword evidence="5 11" id="KW-0812">Transmembrane</keyword>
<comment type="similarity">
    <text evidence="2 11 12">Belongs to the ATPase A chain family.</text>
</comment>
<evidence type="ECO:0000256" key="9">
    <source>
        <dbReference type="ARBA" id="ARBA00023136"/>
    </source>
</evidence>
<keyword evidence="6 11" id="KW-0375">Hydrogen ion transport</keyword>
<dbReference type="SUPFAM" id="SSF81336">
    <property type="entry name" value="F1F0 ATP synthase subunit A"/>
    <property type="match status" value="1"/>
</dbReference>
<feature type="transmembrane region" description="Helical" evidence="11">
    <location>
        <begin position="102"/>
        <end position="120"/>
    </location>
</feature>
<reference evidence="13 14" key="1">
    <citation type="submission" date="2017-06" db="EMBL/GenBank/DDBJ databases">
        <title>Draft Genome Sequence of Natranaerobius trueperi halophilic, alkalithermophilic bacteria from soda lakes.</title>
        <authorList>
            <person name="Zhao B."/>
        </authorList>
    </citation>
    <scope>NUCLEOTIDE SEQUENCE [LARGE SCALE GENOMIC DNA]</scope>
    <source>
        <strain evidence="13 14">DSM 18760</strain>
    </source>
</reference>